<keyword evidence="3" id="KW-0378">Hydrolase</keyword>
<dbReference type="Pfam" id="PF01695">
    <property type="entry name" value="IstB_IS21"/>
    <property type="match status" value="1"/>
</dbReference>
<dbReference type="PANTHER" id="PTHR30050">
    <property type="entry name" value="CHROMOSOMAL REPLICATION INITIATOR PROTEIN DNAA"/>
    <property type="match status" value="1"/>
</dbReference>
<evidence type="ECO:0000313" key="3">
    <source>
        <dbReference type="EMBL" id="TDW03085.1"/>
    </source>
</evidence>
<dbReference type="GO" id="GO:0004386">
    <property type="term" value="F:helicase activity"/>
    <property type="evidence" value="ECO:0007669"/>
    <property type="project" value="UniProtKB-KW"/>
</dbReference>
<keyword evidence="3" id="KW-0067">ATP-binding</keyword>
<dbReference type="EMBL" id="SODA01000013">
    <property type="protein sequence ID" value="TDW03085.1"/>
    <property type="molecule type" value="Genomic_DNA"/>
</dbReference>
<dbReference type="PANTHER" id="PTHR30050:SF4">
    <property type="entry name" value="ATP-BINDING PROTEIN RV3427C IN INSERTION SEQUENCE-RELATED"/>
    <property type="match status" value="1"/>
</dbReference>
<dbReference type="SMART" id="SM00382">
    <property type="entry name" value="AAA"/>
    <property type="match status" value="1"/>
</dbReference>
<name>A0A4R7YZU6_9FIRM</name>
<dbReference type="InterPro" id="IPR003593">
    <property type="entry name" value="AAA+_ATPase"/>
</dbReference>
<dbReference type="InterPro" id="IPR027417">
    <property type="entry name" value="P-loop_NTPase"/>
</dbReference>
<dbReference type="GO" id="GO:0005524">
    <property type="term" value="F:ATP binding"/>
    <property type="evidence" value="ECO:0007669"/>
    <property type="project" value="InterPro"/>
</dbReference>
<evidence type="ECO:0000259" key="2">
    <source>
        <dbReference type="SMART" id="SM00382"/>
    </source>
</evidence>
<comment type="caution">
    <text evidence="3">The sequence shown here is derived from an EMBL/GenBank/DDBJ whole genome shotgun (WGS) entry which is preliminary data.</text>
</comment>
<proteinExistence type="predicted"/>
<keyword evidence="3" id="KW-0547">Nucleotide-binding</keyword>
<dbReference type="AlphaFoldDB" id="A0A4R7YZU6"/>
<sequence length="356" mass="41832">MDVQTVQEQNLERGKIMPLQFNSNKYQGKAREKYMEAEKRIARIHNEYPDVEQAYSYLNSLKREYKMLKVGLFNKEETEKNSMEELKNEIDHLEAHYHELLKKHKIPLDYKEPDWDCEKCHDTGRIYRNNQYLVCSCAKNDLRQRKQHNGNLPRHLQNATFNNANLNYYETDLVTDSGMNYRENAQKVYSLASTFVQRFNSEGLSRGLIIEGPIGSGKSYLLGCIANALIDRGIQFRYIVYSDLLQQIRSTYNQNNPETDEKQILSTVQQIPVLLIDDLGTEKATEFASSTLYQIIDRRYREEKPIILSTNYSIKNLKNRFPVMGERIFQRLLEMNKYLELAGNVRVKKIEEQQEA</sequence>
<evidence type="ECO:0000256" key="1">
    <source>
        <dbReference type="SAM" id="Coils"/>
    </source>
</evidence>
<dbReference type="Proteomes" id="UP000294697">
    <property type="component" value="Unassembled WGS sequence"/>
</dbReference>
<keyword evidence="3" id="KW-0347">Helicase</keyword>
<feature type="coiled-coil region" evidence="1">
    <location>
        <begin position="76"/>
        <end position="103"/>
    </location>
</feature>
<dbReference type="CDD" id="cd00009">
    <property type="entry name" value="AAA"/>
    <property type="match status" value="1"/>
</dbReference>
<dbReference type="SUPFAM" id="SSF52540">
    <property type="entry name" value="P-loop containing nucleoside triphosphate hydrolases"/>
    <property type="match status" value="1"/>
</dbReference>
<gene>
    <name evidence="3" type="ORF">C8C77_11354</name>
</gene>
<dbReference type="Gene3D" id="3.40.50.300">
    <property type="entry name" value="P-loop containing nucleotide triphosphate hydrolases"/>
    <property type="match status" value="1"/>
</dbReference>
<organism evidence="3 4">
    <name type="scientific">Halanaerobium saccharolyticum</name>
    <dbReference type="NCBI Taxonomy" id="43595"/>
    <lineage>
        <taxon>Bacteria</taxon>
        <taxon>Bacillati</taxon>
        <taxon>Bacillota</taxon>
        <taxon>Clostridia</taxon>
        <taxon>Halanaerobiales</taxon>
        <taxon>Halanaerobiaceae</taxon>
        <taxon>Halanaerobium</taxon>
    </lineage>
</organism>
<dbReference type="GO" id="GO:0006260">
    <property type="term" value="P:DNA replication"/>
    <property type="evidence" value="ECO:0007669"/>
    <property type="project" value="TreeGrafter"/>
</dbReference>
<reference evidence="3 4" key="1">
    <citation type="submission" date="2019-03" db="EMBL/GenBank/DDBJ databases">
        <title>Subsurface microbial communities from deep shales in Ohio and West Virginia, USA.</title>
        <authorList>
            <person name="Wrighton K."/>
        </authorList>
    </citation>
    <scope>NUCLEOTIDE SEQUENCE [LARGE SCALE GENOMIC DNA]</scope>
    <source>
        <strain evidence="3 4">MSL9.2</strain>
    </source>
</reference>
<protein>
    <submittedName>
        <fullName evidence="3">Replicative DNA helicase loader DnaI</fullName>
    </submittedName>
</protein>
<evidence type="ECO:0000313" key="4">
    <source>
        <dbReference type="Proteomes" id="UP000294697"/>
    </source>
</evidence>
<keyword evidence="1" id="KW-0175">Coiled coil</keyword>
<feature type="domain" description="AAA+ ATPase" evidence="2">
    <location>
        <begin position="204"/>
        <end position="339"/>
    </location>
</feature>
<accession>A0A4R7YZU6</accession>
<dbReference type="InterPro" id="IPR002611">
    <property type="entry name" value="IstB_ATP-bd"/>
</dbReference>